<evidence type="ECO:0000313" key="10">
    <source>
        <dbReference type="EMBL" id="KAA0187204.1"/>
    </source>
</evidence>
<keyword evidence="5" id="KW-0808">Transferase</keyword>
<evidence type="ECO:0000256" key="5">
    <source>
        <dbReference type="ARBA" id="ARBA00022679"/>
    </source>
</evidence>
<dbReference type="AlphaFoldDB" id="A0A8E0RSU5"/>
<accession>A0A8E0RSU5</accession>
<dbReference type="PANTHER" id="PTHR11601">
    <property type="entry name" value="CYSTEINE DESULFURYLASE FAMILY MEMBER"/>
    <property type="match status" value="1"/>
</dbReference>
<evidence type="ECO:0000256" key="7">
    <source>
        <dbReference type="ARBA" id="ARBA00039054"/>
    </source>
</evidence>
<evidence type="ECO:0000256" key="2">
    <source>
        <dbReference type="ARBA" id="ARBA00004514"/>
    </source>
</evidence>
<proteinExistence type="predicted"/>
<keyword evidence="11" id="KW-1185">Reference proteome</keyword>
<reference evidence="10" key="1">
    <citation type="submission" date="2019-05" db="EMBL/GenBank/DDBJ databases">
        <title>Annotation for the trematode Fasciolopsis buski.</title>
        <authorList>
            <person name="Choi Y.-J."/>
        </authorList>
    </citation>
    <scope>NUCLEOTIDE SEQUENCE</scope>
    <source>
        <strain evidence="10">HT</strain>
        <tissue evidence="10">Whole worm</tissue>
    </source>
</reference>
<dbReference type="PANTHER" id="PTHR11601:SF62">
    <property type="entry name" value="SELENOCYSTEINE LYASE"/>
    <property type="match status" value="1"/>
</dbReference>
<dbReference type="InterPro" id="IPR000192">
    <property type="entry name" value="Aminotrans_V_dom"/>
</dbReference>
<dbReference type="Gene3D" id="3.40.640.10">
    <property type="entry name" value="Type I PLP-dependent aspartate aminotransferase-like (Major domain)"/>
    <property type="match status" value="1"/>
</dbReference>
<dbReference type="GO" id="GO:0005829">
    <property type="term" value="C:cytosol"/>
    <property type="evidence" value="ECO:0007669"/>
    <property type="project" value="UniProtKB-SubCell"/>
</dbReference>
<feature type="domain" description="Aminotransferase class V" evidence="9">
    <location>
        <begin position="8"/>
        <end position="145"/>
    </location>
</feature>
<keyword evidence="4" id="KW-0963">Cytoplasm</keyword>
<dbReference type="InterPro" id="IPR015424">
    <property type="entry name" value="PyrdxlP-dep_Trfase"/>
</dbReference>
<evidence type="ECO:0000256" key="1">
    <source>
        <dbReference type="ARBA" id="ARBA00001933"/>
    </source>
</evidence>
<protein>
    <recommendedName>
        <fullName evidence="8">Selenocysteine lyase</fullName>
        <ecNumber evidence="7">4.4.1.16</ecNumber>
    </recommendedName>
</protein>
<evidence type="ECO:0000259" key="9">
    <source>
        <dbReference type="Pfam" id="PF00266"/>
    </source>
</evidence>
<evidence type="ECO:0000256" key="4">
    <source>
        <dbReference type="ARBA" id="ARBA00022490"/>
    </source>
</evidence>
<dbReference type="InterPro" id="IPR015421">
    <property type="entry name" value="PyrdxlP-dep_Trfase_major"/>
</dbReference>
<dbReference type="GO" id="GO:0009000">
    <property type="term" value="F:selenocysteine lyase activity"/>
    <property type="evidence" value="ECO:0007669"/>
    <property type="project" value="UniProtKB-EC"/>
</dbReference>
<dbReference type="GO" id="GO:0016740">
    <property type="term" value="F:transferase activity"/>
    <property type="evidence" value="ECO:0007669"/>
    <property type="project" value="UniProtKB-KW"/>
</dbReference>
<evidence type="ECO:0000313" key="11">
    <source>
        <dbReference type="Proteomes" id="UP000728185"/>
    </source>
</evidence>
<dbReference type="OrthoDB" id="10250117at2759"/>
<comment type="subcellular location">
    <subcellularLocation>
        <location evidence="2">Cytoplasm</location>
        <location evidence="2">Cytosol</location>
    </subcellularLocation>
</comment>
<comment type="caution">
    <text evidence="10">The sequence shown here is derived from an EMBL/GenBank/DDBJ whole genome shotgun (WGS) entry which is preliminary data.</text>
</comment>
<dbReference type="EMBL" id="LUCM01009295">
    <property type="protein sequence ID" value="KAA0187204.1"/>
    <property type="molecule type" value="Genomic_DNA"/>
</dbReference>
<sequence>MKLSVIPHIITTNTEHPSVLVPLNQLHAGGHIELSVVSVNHNTGVVQFKDIVAVLRPNQTVLVSVMLANNETGAISPIEEISRGIRQWEQDLSSNSLPLGRIFIHSDLAQAIGKLPVNVQSLGIDYGTIVGHKFYGPRIGCLFVRGLHMYGPGHWKQSAGKYIEANGDSLDHNGFLDVAGHLDGTNAAPFVPLFNGGGQERGFRAG</sequence>
<dbReference type="EC" id="4.4.1.16" evidence="7"/>
<evidence type="ECO:0000256" key="3">
    <source>
        <dbReference type="ARBA" id="ARBA00011738"/>
    </source>
</evidence>
<organism evidence="10 11">
    <name type="scientific">Fasciolopsis buskii</name>
    <dbReference type="NCBI Taxonomy" id="27845"/>
    <lineage>
        <taxon>Eukaryota</taxon>
        <taxon>Metazoa</taxon>
        <taxon>Spiralia</taxon>
        <taxon>Lophotrochozoa</taxon>
        <taxon>Platyhelminthes</taxon>
        <taxon>Trematoda</taxon>
        <taxon>Digenea</taxon>
        <taxon>Plagiorchiida</taxon>
        <taxon>Echinostomata</taxon>
        <taxon>Echinostomatoidea</taxon>
        <taxon>Fasciolidae</taxon>
        <taxon>Fasciolopsis</taxon>
    </lineage>
</organism>
<gene>
    <name evidence="10" type="ORF">FBUS_10057</name>
</gene>
<keyword evidence="10" id="KW-0456">Lyase</keyword>
<comment type="subunit">
    <text evidence="3">Homodimer.</text>
</comment>
<dbReference type="SUPFAM" id="SSF53383">
    <property type="entry name" value="PLP-dependent transferases"/>
    <property type="match status" value="1"/>
</dbReference>
<dbReference type="Pfam" id="PF00266">
    <property type="entry name" value="Aminotran_5"/>
    <property type="match status" value="1"/>
</dbReference>
<comment type="cofactor">
    <cofactor evidence="1">
        <name>pyridoxal 5'-phosphate</name>
        <dbReference type="ChEBI" id="CHEBI:597326"/>
    </cofactor>
</comment>
<evidence type="ECO:0000256" key="8">
    <source>
        <dbReference type="ARBA" id="ARBA00040554"/>
    </source>
</evidence>
<dbReference type="Proteomes" id="UP000728185">
    <property type="component" value="Unassembled WGS sequence"/>
</dbReference>
<comment type="function">
    <text evidence="6">Catalyzes the decomposition of L-selenocysteine to L-alanine and elemental selenium.</text>
</comment>
<name>A0A8E0RSU5_9TREM</name>
<evidence type="ECO:0000256" key="6">
    <source>
        <dbReference type="ARBA" id="ARBA00037407"/>
    </source>
</evidence>